<keyword evidence="2 3" id="KW-0472">Membrane</keyword>
<dbReference type="GO" id="GO:0009279">
    <property type="term" value="C:cell outer membrane"/>
    <property type="evidence" value="ECO:0007669"/>
    <property type="project" value="InterPro"/>
</dbReference>
<evidence type="ECO:0000256" key="2">
    <source>
        <dbReference type="ARBA" id="ARBA00023136"/>
    </source>
</evidence>
<dbReference type="PROSITE" id="PS51257">
    <property type="entry name" value="PROKAR_LIPOPROTEIN"/>
    <property type="match status" value="1"/>
</dbReference>
<dbReference type="AlphaFoldDB" id="A0A1H4ZGE0"/>
<dbReference type="SUPFAM" id="SSF103088">
    <property type="entry name" value="OmpA-like"/>
    <property type="match status" value="1"/>
</dbReference>
<keyword evidence="4" id="KW-0812">Transmembrane</keyword>
<dbReference type="RefSeq" id="WP_167365737.1">
    <property type="nucleotide sequence ID" value="NZ_FNTJ01000003.1"/>
</dbReference>
<dbReference type="InterPro" id="IPR050330">
    <property type="entry name" value="Bact_OuterMem_StrucFunc"/>
</dbReference>
<protein>
    <submittedName>
        <fullName evidence="6">Outer membrane protein OmpA</fullName>
    </submittedName>
</protein>
<feature type="transmembrane region" description="Helical" evidence="4">
    <location>
        <begin position="35"/>
        <end position="56"/>
    </location>
</feature>
<keyword evidence="7" id="KW-1185">Reference proteome</keyword>
<evidence type="ECO:0000256" key="4">
    <source>
        <dbReference type="SAM" id="Phobius"/>
    </source>
</evidence>
<dbReference type="Proteomes" id="UP000198982">
    <property type="component" value="Unassembled WGS sequence"/>
</dbReference>
<dbReference type="Pfam" id="PF00691">
    <property type="entry name" value="OmpA"/>
    <property type="match status" value="1"/>
</dbReference>
<dbReference type="PROSITE" id="PS01068">
    <property type="entry name" value="OMPA_1"/>
    <property type="match status" value="1"/>
</dbReference>
<feature type="domain" description="OmpA-like" evidence="5">
    <location>
        <begin position="123"/>
        <end position="253"/>
    </location>
</feature>
<evidence type="ECO:0000313" key="7">
    <source>
        <dbReference type="Proteomes" id="UP000198982"/>
    </source>
</evidence>
<dbReference type="EMBL" id="FNTJ01000003">
    <property type="protein sequence ID" value="SED28708.1"/>
    <property type="molecule type" value="Genomic_DNA"/>
</dbReference>
<accession>A0A1H4ZGE0</accession>
<dbReference type="Gene3D" id="3.30.1330.60">
    <property type="entry name" value="OmpA-like domain"/>
    <property type="match status" value="1"/>
</dbReference>
<dbReference type="InterPro" id="IPR036737">
    <property type="entry name" value="OmpA-like_sf"/>
</dbReference>
<dbReference type="InterPro" id="IPR006690">
    <property type="entry name" value="OMPA-like_CS"/>
</dbReference>
<dbReference type="CDD" id="cd07185">
    <property type="entry name" value="OmpA_C-like"/>
    <property type="match status" value="1"/>
</dbReference>
<evidence type="ECO:0000259" key="5">
    <source>
        <dbReference type="PROSITE" id="PS51123"/>
    </source>
</evidence>
<dbReference type="PROSITE" id="PS51123">
    <property type="entry name" value="OMPA_2"/>
    <property type="match status" value="1"/>
</dbReference>
<keyword evidence="4" id="KW-1133">Transmembrane helix</keyword>
<sequence length="521" mass="54552">MLSTRVMRPTALAVAVAVGLSGCATIDRTVAENDSWVSCVGGGLMGALAGAAVGAATKGDGKAIAIGAVAGAAVGCGAGLLYKKRVDRLQAIAKEEGLQMKVRELKAVETPATAGQAAKFKPVGIEAELQLQEMFQVGSAVITPEGYRKLTRVAGEFVEKREAAAQAQPGQAQLPRKKVLVVGHTDSTGPAELNQKLSEQRARAVGEILAAAGVAKSDIYYQGAGASRPIASNTTEQGRADNRRVEFIEVENEELLVKRVQDERNNSKYLAHGTAPATKVKPAPTKPAPVVKSEPAVQAPVVKAPAVQEPAVTAPAPAPVSAPATIALDGKGGIDFGGKLVTTTNSTLASGIQPKTSDFELISTAYASAPVSSCVGDMPRVEGEVKNLSTGQPLNEYATTEFFPGLNGKPWGAAVNGHVASVGPVAILRDEAQVAQNPTMQFISNYKSSNKKQTQPYQALANTYEGETQVLYRVFAVDQKKSPVSCMDIVFDKRAGNAVAGEIYYPKQGDAYVAQFQPIRR</sequence>
<dbReference type="InterPro" id="IPR006665">
    <property type="entry name" value="OmpA-like"/>
</dbReference>
<evidence type="ECO:0000313" key="6">
    <source>
        <dbReference type="EMBL" id="SED28708.1"/>
    </source>
</evidence>
<evidence type="ECO:0000256" key="3">
    <source>
        <dbReference type="PROSITE-ProRule" id="PRU00473"/>
    </source>
</evidence>
<name>A0A1H4ZGE0_9PSED</name>
<organism evidence="6 7">
    <name type="scientific">Pseudomonas saponiphila</name>
    <dbReference type="NCBI Taxonomy" id="556534"/>
    <lineage>
        <taxon>Bacteria</taxon>
        <taxon>Pseudomonadati</taxon>
        <taxon>Pseudomonadota</taxon>
        <taxon>Gammaproteobacteria</taxon>
        <taxon>Pseudomonadales</taxon>
        <taxon>Pseudomonadaceae</taxon>
        <taxon>Pseudomonas</taxon>
    </lineage>
</organism>
<feature type="transmembrane region" description="Helical" evidence="4">
    <location>
        <begin position="63"/>
        <end position="82"/>
    </location>
</feature>
<dbReference type="PANTHER" id="PTHR30329:SF21">
    <property type="entry name" value="LIPOPROTEIN YIAD-RELATED"/>
    <property type="match status" value="1"/>
</dbReference>
<evidence type="ECO:0000256" key="1">
    <source>
        <dbReference type="ARBA" id="ARBA00004370"/>
    </source>
</evidence>
<gene>
    <name evidence="6" type="ORF">SAMN05216178_6623</name>
</gene>
<comment type="subcellular location">
    <subcellularLocation>
        <location evidence="1">Membrane</location>
    </subcellularLocation>
</comment>
<dbReference type="PANTHER" id="PTHR30329">
    <property type="entry name" value="STATOR ELEMENT OF FLAGELLAR MOTOR COMPLEX"/>
    <property type="match status" value="1"/>
</dbReference>
<proteinExistence type="predicted"/>
<reference evidence="7" key="1">
    <citation type="submission" date="2016-10" db="EMBL/GenBank/DDBJ databases">
        <authorList>
            <person name="Varghese N."/>
            <person name="Submissions S."/>
        </authorList>
    </citation>
    <scope>NUCLEOTIDE SEQUENCE [LARGE SCALE GENOMIC DNA]</scope>
    <source>
        <strain evidence="7">DSM 9751</strain>
    </source>
</reference>